<feature type="compositionally biased region" description="Polar residues" evidence="6">
    <location>
        <begin position="1025"/>
        <end position="1045"/>
    </location>
</feature>
<dbReference type="SMART" id="SM00490">
    <property type="entry name" value="HELICc"/>
    <property type="match status" value="1"/>
</dbReference>
<keyword evidence="1" id="KW-0479">Metal-binding</keyword>
<dbReference type="Pfam" id="PF00271">
    <property type="entry name" value="Helicase_C"/>
    <property type="match status" value="1"/>
</dbReference>
<dbReference type="Pfam" id="PF00097">
    <property type="entry name" value="zf-C3HC4"/>
    <property type="match status" value="1"/>
</dbReference>
<dbReference type="SUPFAM" id="SSF57903">
    <property type="entry name" value="FYVE/PHD zinc finger"/>
    <property type="match status" value="1"/>
</dbReference>
<dbReference type="PROSITE" id="PS00518">
    <property type="entry name" value="ZF_RING_1"/>
    <property type="match status" value="1"/>
</dbReference>
<evidence type="ECO:0000313" key="9">
    <source>
        <dbReference type="EMBL" id="KAK3097964.1"/>
    </source>
</evidence>
<feature type="compositionally biased region" description="Basic and acidic residues" evidence="6">
    <location>
        <begin position="1048"/>
        <end position="1061"/>
    </location>
</feature>
<dbReference type="InterPro" id="IPR001650">
    <property type="entry name" value="Helicase_C-like"/>
</dbReference>
<dbReference type="InterPro" id="IPR027417">
    <property type="entry name" value="P-loop_NTPase"/>
</dbReference>
<dbReference type="FunFam" id="3.40.50.10810:FF:000013">
    <property type="entry name" value="E3 ubiquitin-protein ligase SHPRH isoform X2"/>
    <property type="match status" value="1"/>
</dbReference>
<protein>
    <recommendedName>
        <fullName evidence="11">E3 ubiquitin-protein ligase SHPRH</fullName>
    </recommendedName>
</protein>
<dbReference type="InterPro" id="IPR001965">
    <property type="entry name" value="Znf_PHD"/>
</dbReference>
<dbReference type="GO" id="GO:0016787">
    <property type="term" value="F:hydrolase activity"/>
    <property type="evidence" value="ECO:0007669"/>
    <property type="project" value="UniProtKB-KW"/>
</dbReference>
<dbReference type="CDD" id="cd15547">
    <property type="entry name" value="PHD_SHPRH"/>
    <property type="match status" value="1"/>
</dbReference>
<dbReference type="GO" id="GO:0000209">
    <property type="term" value="P:protein polyubiquitination"/>
    <property type="evidence" value="ECO:0007669"/>
    <property type="project" value="TreeGrafter"/>
</dbReference>
<dbReference type="GO" id="GO:0061630">
    <property type="term" value="F:ubiquitin protein ligase activity"/>
    <property type="evidence" value="ECO:0007669"/>
    <property type="project" value="TreeGrafter"/>
</dbReference>
<evidence type="ECO:0000256" key="2">
    <source>
        <dbReference type="ARBA" id="ARBA00022771"/>
    </source>
</evidence>
<evidence type="ECO:0000313" key="10">
    <source>
        <dbReference type="Proteomes" id="UP001186944"/>
    </source>
</evidence>
<dbReference type="InterPro" id="IPR049730">
    <property type="entry name" value="SNF2/RAD54-like_C"/>
</dbReference>
<reference evidence="9" key="1">
    <citation type="submission" date="2019-08" db="EMBL/GenBank/DDBJ databases">
        <title>The improved chromosome-level genome for the pearl oyster Pinctada fucata martensii using PacBio sequencing and Hi-C.</title>
        <authorList>
            <person name="Zheng Z."/>
        </authorList>
    </citation>
    <scope>NUCLEOTIDE SEQUENCE</scope>
    <source>
        <strain evidence="9">ZZ-2019</strain>
        <tissue evidence="9">Adductor muscle</tissue>
    </source>
</reference>
<dbReference type="PANTHER" id="PTHR45865">
    <property type="entry name" value="E3 UBIQUITIN-PROTEIN LIGASE SHPRH FAMILY MEMBER"/>
    <property type="match status" value="1"/>
</dbReference>
<dbReference type="GO" id="GO:0005524">
    <property type="term" value="F:ATP binding"/>
    <property type="evidence" value="ECO:0007669"/>
    <property type="project" value="InterPro"/>
</dbReference>
<evidence type="ECO:0000256" key="4">
    <source>
        <dbReference type="ARBA" id="ARBA00022833"/>
    </source>
</evidence>
<dbReference type="SUPFAM" id="SSF52540">
    <property type="entry name" value="P-loop containing nucleoside triphosphate hydrolases"/>
    <property type="match status" value="2"/>
</dbReference>
<evidence type="ECO:0000259" key="8">
    <source>
        <dbReference type="PROSITE" id="PS51194"/>
    </source>
</evidence>
<feature type="domain" description="Helicase C-terminal" evidence="8">
    <location>
        <begin position="836"/>
        <end position="991"/>
    </location>
</feature>
<dbReference type="CDD" id="cd16569">
    <property type="entry name" value="RING-HC_SHPRH-like"/>
    <property type="match status" value="1"/>
</dbReference>
<dbReference type="Pfam" id="PF21325">
    <property type="entry name" value="SHPRH_helical-1st"/>
    <property type="match status" value="1"/>
</dbReference>
<dbReference type="Gene3D" id="3.30.40.10">
    <property type="entry name" value="Zinc/RING finger domain, C3HC4 (zinc finger)"/>
    <property type="match status" value="2"/>
</dbReference>
<evidence type="ECO:0000256" key="6">
    <source>
        <dbReference type="SAM" id="MobiDB-lite"/>
    </source>
</evidence>
<dbReference type="InterPro" id="IPR013083">
    <property type="entry name" value="Znf_RING/FYVE/PHD"/>
</dbReference>
<dbReference type="PROSITE" id="PS01359">
    <property type="entry name" value="ZF_PHD_1"/>
    <property type="match status" value="1"/>
</dbReference>
<dbReference type="GO" id="GO:0006974">
    <property type="term" value="P:DNA damage response"/>
    <property type="evidence" value="ECO:0007669"/>
    <property type="project" value="TreeGrafter"/>
</dbReference>
<feature type="compositionally biased region" description="Acidic residues" evidence="6">
    <location>
        <begin position="999"/>
        <end position="1015"/>
    </location>
</feature>
<dbReference type="CDD" id="cd18793">
    <property type="entry name" value="SF2_C_SNF"/>
    <property type="match status" value="1"/>
</dbReference>
<accession>A0AA89BXF8</accession>
<dbReference type="SMART" id="SM00184">
    <property type="entry name" value="RING"/>
    <property type="match status" value="1"/>
</dbReference>
<dbReference type="PROSITE" id="PS50089">
    <property type="entry name" value="ZF_RING_2"/>
    <property type="match status" value="1"/>
</dbReference>
<evidence type="ECO:0000256" key="1">
    <source>
        <dbReference type="ARBA" id="ARBA00022723"/>
    </source>
</evidence>
<comment type="caution">
    <text evidence="9">The sequence shown here is derived from an EMBL/GenBank/DDBJ whole genome shotgun (WGS) entry which is preliminary data.</text>
</comment>
<dbReference type="InterPro" id="IPR018957">
    <property type="entry name" value="Znf_C3HC4_RING-type"/>
</dbReference>
<dbReference type="Proteomes" id="UP001186944">
    <property type="component" value="Unassembled WGS sequence"/>
</dbReference>
<name>A0AA89BXF8_PINIB</name>
<dbReference type="InterPro" id="IPR017907">
    <property type="entry name" value="Znf_RING_CS"/>
</dbReference>
<dbReference type="Pfam" id="PF21324">
    <property type="entry name" value="SHPRH_helical-2nd"/>
    <property type="match status" value="1"/>
</dbReference>
<evidence type="ECO:0000256" key="3">
    <source>
        <dbReference type="ARBA" id="ARBA00022801"/>
    </source>
</evidence>
<dbReference type="EMBL" id="VSWD01000007">
    <property type="protein sequence ID" value="KAK3097964.1"/>
    <property type="molecule type" value="Genomic_DNA"/>
</dbReference>
<dbReference type="AlphaFoldDB" id="A0AA89BXF8"/>
<dbReference type="InterPro" id="IPR052583">
    <property type="entry name" value="ATP-helicase/E3_Ub-Ligase"/>
</dbReference>
<dbReference type="PANTHER" id="PTHR45865:SF1">
    <property type="entry name" value="E3 UBIQUITIN-PROTEIN LIGASE SHPRH"/>
    <property type="match status" value="1"/>
</dbReference>
<proteinExistence type="predicted"/>
<dbReference type="InterPro" id="IPR019786">
    <property type="entry name" value="Zinc_finger_PHD-type_CS"/>
</dbReference>
<dbReference type="CDD" id="cd18070">
    <property type="entry name" value="DEXQc_SHPRH"/>
    <property type="match status" value="1"/>
</dbReference>
<dbReference type="InterPro" id="IPR038718">
    <property type="entry name" value="SNF2-like_sf"/>
</dbReference>
<organism evidence="9 10">
    <name type="scientific">Pinctada imbricata</name>
    <name type="common">Atlantic pearl-oyster</name>
    <name type="synonym">Pinctada martensii</name>
    <dbReference type="NCBI Taxonomy" id="66713"/>
    <lineage>
        <taxon>Eukaryota</taxon>
        <taxon>Metazoa</taxon>
        <taxon>Spiralia</taxon>
        <taxon>Lophotrochozoa</taxon>
        <taxon>Mollusca</taxon>
        <taxon>Bivalvia</taxon>
        <taxon>Autobranchia</taxon>
        <taxon>Pteriomorphia</taxon>
        <taxon>Pterioida</taxon>
        <taxon>Pterioidea</taxon>
        <taxon>Pteriidae</taxon>
        <taxon>Pinctada</taxon>
    </lineage>
</organism>
<dbReference type="Gene3D" id="3.40.50.300">
    <property type="entry name" value="P-loop containing nucleotide triphosphate hydrolases"/>
    <property type="match status" value="1"/>
</dbReference>
<dbReference type="PROSITE" id="PS51194">
    <property type="entry name" value="HELICASE_CTER"/>
    <property type="match status" value="1"/>
</dbReference>
<keyword evidence="2 5" id="KW-0863">Zinc-finger</keyword>
<feature type="domain" description="RING-type" evidence="7">
    <location>
        <begin position="755"/>
        <end position="802"/>
    </location>
</feature>
<dbReference type="InterPro" id="IPR048695">
    <property type="entry name" value="SHPRH_helical_2nd"/>
</dbReference>
<dbReference type="Gene3D" id="3.40.50.10810">
    <property type="entry name" value="Tandem AAA-ATPase domain"/>
    <property type="match status" value="1"/>
</dbReference>
<keyword evidence="3" id="KW-0378">Hydrolase</keyword>
<feature type="non-terminal residue" evidence="9">
    <location>
        <position position="1"/>
    </location>
</feature>
<dbReference type="SMART" id="SM00249">
    <property type="entry name" value="PHD"/>
    <property type="match status" value="1"/>
</dbReference>
<dbReference type="GO" id="GO:0008270">
    <property type="term" value="F:zinc ion binding"/>
    <property type="evidence" value="ECO:0007669"/>
    <property type="project" value="UniProtKB-KW"/>
</dbReference>
<keyword evidence="10" id="KW-1185">Reference proteome</keyword>
<evidence type="ECO:0000259" key="7">
    <source>
        <dbReference type="PROSITE" id="PS50089"/>
    </source>
</evidence>
<dbReference type="SUPFAM" id="SSF57850">
    <property type="entry name" value="RING/U-box"/>
    <property type="match status" value="1"/>
</dbReference>
<keyword evidence="4" id="KW-0862">Zinc</keyword>
<dbReference type="InterPro" id="IPR001841">
    <property type="entry name" value="Znf_RING"/>
</dbReference>
<evidence type="ECO:0008006" key="11">
    <source>
        <dbReference type="Google" id="ProtNLM"/>
    </source>
</evidence>
<dbReference type="InterPro" id="IPR048686">
    <property type="entry name" value="SHPRH_helical_1st"/>
</dbReference>
<sequence length="1078" mass="123854">DRFECTCGSKNKKTIRVRRRKKKLNKVRCVKCGLWQHAECVNYDLSDPYRGEFKCPHCHMAETPIVSGATLIISPASICHQWVEEIVKHIRKESLNVFVYKGVGKHGFIQPLTLVKQDIVITTYETLRKEINFVNLPHSNDKKTGTNFRFDKRFMAIPSPIVAVDWWRICLDEAQMVESTTAKAAEMALKLTTVNRWCATGTPIQKGIEDLYGLLLFLGIDPYWQKCWFDKLLYKPLCYGVQTPMSNVISQVLWRTVKKDVIDQINIPKQTEQVHWLTFSPIEDHFYKRQYDTSINDSLKRLSKWTDHTVKLSSLDRQTLNQLLYPLLRLRQACCHPQAVRGEFIPLHLRKTAMTMEELLESLTKKATIECEEAHRLLVAAFNGLAGWHIIKEQYTEAVEMYREVLRSIEEHKARLRTDDLQLLHALYNLNEIEDLKKKYILKSKSVVVHVQEQLTPIRADILKYQKELRRGQSWWVEIMERCVERDLDDDLILHVKEEIDKEKGSKTMSISRSFRNIRGLEFILNDKLVAMETAYEAVKESMVRLSEDPSQDLINEATDCCLRPIGKIKATCPFCKTSGLFEEYESKLFSFTDQGLTTDADGDFSVSTKRQGTWADSDTEKALKAILGFAKQKFVEKSLVEYGQIHMKLMESLKKEFKPFRNLWIELKAHVASFDEISMATTRLRLRLPDEPKPDNTQMNIIEPCELGHHKLKLDSDRTIARNELRKKLGQQLYLQKLAEAQQGSENAENPDPCPICQKELGKEWSVLQCGHCYCLECIRTLCELYSFGGRNRQVTCALCRDKTFHSDISYVSTIRKTEVNEQSVKGSHSSKIQGVVKCLKQIQQDDPGAKALVFSTWTDVLSVISQALGENGISHKTLQSGARFQKNLSAFKDNEKITTLLLPIHSGANGLNIIEATYVLLVEPVLNPAQELQAIGRIHRIGQTKPTQVHRFLVKGTIEEKMYTMLKNYEISASSHDTEENILTIGDLTRLLKEDRGSEEDEEEGTEDVIDEELPSREDNSEMRNSQQEVESNCQNFQQQGSNEPEVPRGEDNSERRNSQPEIQNNPDIVGEEEDL</sequence>
<dbReference type="InterPro" id="IPR011011">
    <property type="entry name" value="Znf_FYVE_PHD"/>
</dbReference>
<dbReference type="GO" id="GO:0005634">
    <property type="term" value="C:nucleus"/>
    <property type="evidence" value="ECO:0007669"/>
    <property type="project" value="TreeGrafter"/>
</dbReference>
<evidence type="ECO:0000256" key="5">
    <source>
        <dbReference type="PROSITE-ProRule" id="PRU00175"/>
    </source>
</evidence>
<feature type="region of interest" description="Disordered" evidence="6">
    <location>
        <begin position="996"/>
        <end position="1078"/>
    </location>
</feature>
<dbReference type="InterPro" id="IPR000330">
    <property type="entry name" value="SNF2_N"/>
</dbReference>
<dbReference type="Pfam" id="PF00176">
    <property type="entry name" value="SNF2-rel_dom"/>
    <property type="match status" value="1"/>
</dbReference>
<gene>
    <name evidence="9" type="ORF">FSP39_014864</name>
</gene>